<reference evidence="1" key="2">
    <citation type="submission" date="2018-10" db="UniProtKB">
        <authorList>
            <consortium name="EnsemblPlants"/>
        </authorList>
    </citation>
    <scope>IDENTIFICATION</scope>
</reference>
<proteinExistence type="predicted"/>
<evidence type="ECO:0000313" key="1">
    <source>
        <dbReference type="EnsemblPlants" id="TraesCS1A02G183600.1"/>
    </source>
</evidence>
<dbReference type="Gramene" id="TraesCS1A03G0494200.1">
    <property type="protein sequence ID" value="TraesCS1A03G0494200.1.CDS"/>
    <property type="gene ID" value="TraesCS1A03G0494200"/>
</dbReference>
<dbReference type="Gramene" id="TraesLDM1A03G00090070.1">
    <property type="protein sequence ID" value="TraesLDM1A03G00090070.1"/>
    <property type="gene ID" value="TraesLDM1A03G00090070"/>
</dbReference>
<evidence type="ECO:0000313" key="2">
    <source>
        <dbReference type="Proteomes" id="UP000019116"/>
    </source>
</evidence>
<dbReference type="Gramene" id="TraesPARA_EIv1.0_0055430.1">
    <property type="protein sequence ID" value="TraesPARA_EIv1.0_0055430.1.CDS"/>
    <property type="gene ID" value="TraesPARA_EIv1.0_0055430"/>
</dbReference>
<dbReference type="Gramene" id="TraesROB_scaffold_113708_01G000200.1">
    <property type="protein sequence ID" value="TraesROB_scaffold_113708_01G000200.1"/>
    <property type="gene ID" value="TraesROB_scaffold_113708_01G000200"/>
</dbReference>
<protein>
    <submittedName>
        <fullName evidence="1">Uncharacterized protein</fullName>
    </submittedName>
</protein>
<dbReference type="Gramene" id="TraesCS1A02G183600.1">
    <property type="protein sequence ID" value="TraesCS1A02G183600.1"/>
    <property type="gene ID" value="TraesCS1A02G183600"/>
</dbReference>
<dbReference type="AlphaFoldDB" id="A0A3B5Y065"/>
<dbReference type="Gramene" id="TraesNOR1A03G00090840.1">
    <property type="protein sequence ID" value="TraesNOR1A03G00090840.1"/>
    <property type="gene ID" value="TraesNOR1A03G00090840"/>
</dbReference>
<dbReference type="EnsemblPlants" id="TraesCS1A02G183600.1">
    <property type="protein sequence ID" value="TraesCS1A02G183600.1"/>
    <property type="gene ID" value="TraesCS1A02G183600"/>
</dbReference>
<dbReference type="Gramene" id="TraesWEE_scaffold_074553_01G000200.1">
    <property type="protein sequence ID" value="TraesWEE_scaffold_074553_01G000200.1"/>
    <property type="gene ID" value="TraesWEE_scaffold_074553_01G000200"/>
</dbReference>
<dbReference type="Gramene" id="TraesSYM1A03G00093100.1">
    <property type="protein sequence ID" value="TraesSYM1A03G00093100.1"/>
    <property type="gene ID" value="TraesSYM1A03G00093100"/>
</dbReference>
<organism evidence="1">
    <name type="scientific">Triticum aestivum</name>
    <name type="common">Wheat</name>
    <dbReference type="NCBI Taxonomy" id="4565"/>
    <lineage>
        <taxon>Eukaryota</taxon>
        <taxon>Viridiplantae</taxon>
        <taxon>Streptophyta</taxon>
        <taxon>Embryophyta</taxon>
        <taxon>Tracheophyta</taxon>
        <taxon>Spermatophyta</taxon>
        <taxon>Magnoliopsida</taxon>
        <taxon>Liliopsida</taxon>
        <taxon>Poales</taxon>
        <taxon>Poaceae</taxon>
        <taxon>BOP clade</taxon>
        <taxon>Pooideae</taxon>
        <taxon>Triticodae</taxon>
        <taxon>Triticeae</taxon>
        <taxon>Triticinae</taxon>
        <taxon>Triticum</taxon>
    </lineage>
</organism>
<dbReference type="Gramene" id="TraesJAG1A03G00090140.1">
    <property type="protein sequence ID" value="TraesJAG1A03G00090140.1"/>
    <property type="gene ID" value="TraesJAG1A03G00090140"/>
</dbReference>
<dbReference type="Gramene" id="TraesLAC1A03G00092600.1">
    <property type="protein sequence ID" value="TraesLAC1A03G00092600.1"/>
    <property type="gene ID" value="TraesLAC1A03G00092600"/>
</dbReference>
<accession>A0A3B5Y065</accession>
<reference evidence="1" key="1">
    <citation type="submission" date="2018-08" db="EMBL/GenBank/DDBJ databases">
        <authorList>
            <person name="Rossello M."/>
        </authorList>
    </citation>
    <scope>NUCLEOTIDE SEQUENCE [LARGE SCALE GENOMIC DNA]</scope>
    <source>
        <strain evidence="1">cv. Chinese Spring</strain>
    </source>
</reference>
<dbReference type="Proteomes" id="UP000019116">
    <property type="component" value="Chromosome 1A"/>
</dbReference>
<dbReference type="Gramene" id="TraesSTA1A03G00090460.1">
    <property type="protein sequence ID" value="TraesSTA1A03G00090460.1"/>
    <property type="gene ID" value="TraesSTA1A03G00090460"/>
</dbReference>
<keyword evidence="2" id="KW-1185">Reference proteome</keyword>
<dbReference type="Gramene" id="TraesMAC1A03G00091540.1">
    <property type="protein sequence ID" value="TraesMAC1A03G00091540.1"/>
    <property type="gene ID" value="TraesMAC1A03G00091540"/>
</dbReference>
<name>A0A3B5Y065_WHEAT</name>
<dbReference type="Gramene" id="TraesCLE_scaffold_077683_01G000200.1">
    <property type="protein sequence ID" value="TraesCLE_scaffold_077683_01G000200.1"/>
    <property type="gene ID" value="TraesCLE_scaffold_077683_01G000200"/>
</dbReference>
<dbReference type="Gramene" id="TraesCAD_scaffold_077851_01G000100.1">
    <property type="protein sequence ID" value="TraesCAD_scaffold_077851_01G000100.1"/>
    <property type="gene ID" value="TraesCAD_scaffold_077851_01G000100"/>
</dbReference>
<dbReference type="Gramene" id="TraesJUL1A03G00089520.1">
    <property type="protein sequence ID" value="TraesJUL1A03G00089520.1"/>
    <property type="gene ID" value="TraesJUL1A03G00089520"/>
</dbReference>
<sequence>MGRVAMGQTEERIYRDDVIAQDHGNHRMEAVIMPQPIKDTFSILFGGDIYEIAGVVATELTGVEAGEQTSGGLVVPINSAPAPAPPEGGDDHEVRINIDRHVNVPTQESALQLIARALGTVGSHTLVMDVHTMLHKSPSGVVFGHNKLAYY</sequence>